<dbReference type="Gene3D" id="3.40.50.150">
    <property type="entry name" value="Vaccinia Virus protein VP39"/>
    <property type="match status" value="1"/>
</dbReference>
<dbReference type="AlphaFoldDB" id="A0A9X3EF58"/>
<dbReference type="Pfam" id="PF13489">
    <property type="entry name" value="Methyltransf_23"/>
    <property type="match status" value="1"/>
</dbReference>
<gene>
    <name evidence="1" type="ORF">OUO13_14785</name>
</gene>
<sequence length="210" mass="24437">MIEGQGNERCSLKYLGVESDYESEICRISRLILEKKTDTERWQKQQSVWHKWEVRTRRIGKMIPGGCSVLDLGCGDRKLKEFIPEDCTYTGADLVARTDDTLFLEINDDIWPDGQWDVVVAAGVLEYVYDVKRFFERVRQRSGRLIFTYHVDNVSGDVARLKRLESGWLSDFRFSELVICWESSGWNVASVTGLAKKEIFRQYIFELESV</sequence>
<dbReference type="Proteomes" id="UP001150830">
    <property type="component" value="Unassembled WGS sequence"/>
</dbReference>
<dbReference type="RefSeq" id="WP_283174662.1">
    <property type="nucleotide sequence ID" value="NZ_JAPNOA010000055.1"/>
</dbReference>
<keyword evidence="2" id="KW-1185">Reference proteome</keyword>
<dbReference type="InterPro" id="IPR029063">
    <property type="entry name" value="SAM-dependent_MTases_sf"/>
</dbReference>
<name>A0A9X3EF58_9GAMM</name>
<accession>A0A9X3EF58</accession>
<evidence type="ECO:0000313" key="1">
    <source>
        <dbReference type="EMBL" id="MCY0966452.1"/>
    </source>
</evidence>
<dbReference type="CDD" id="cd02440">
    <property type="entry name" value="AdoMet_MTases"/>
    <property type="match status" value="1"/>
</dbReference>
<dbReference type="SUPFAM" id="SSF53335">
    <property type="entry name" value="S-adenosyl-L-methionine-dependent methyltransferases"/>
    <property type="match status" value="1"/>
</dbReference>
<proteinExistence type="predicted"/>
<evidence type="ECO:0000313" key="2">
    <source>
        <dbReference type="Proteomes" id="UP001150830"/>
    </source>
</evidence>
<protein>
    <submittedName>
        <fullName evidence="1">Uncharacterized protein</fullName>
    </submittedName>
</protein>
<comment type="caution">
    <text evidence="1">The sequence shown here is derived from an EMBL/GenBank/DDBJ whole genome shotgun (WGS) entry which is preliminary data.</text>
</comment>
<reference evidence="1" key="1">
    <citation type="submission" date="2022-11" db="EMBL/GenBank/DDBJ databases">
        <title>Parathalassolutuus dongxingensis gen. nov., sp. nov., a novel member of family Oceanospirillaceae isolated from a coastal shrimp pond in Guangxi, China.</title>
        <authorList>
            <person name="Chen H."/>
        </authorList>
    </citation>
    <scope>NUCLEOTIDE SEQUENCE</scope>
    <source>
        <strain evidence="1">G-43</strain>
    </source>
</reference>
<dbReference type="EMBL" id="JAPNOA010000055">
    <property type="protein sequence ID" value="MCY0966452.1"/>
    <property type="molecule type" value="Genomic_DNA"/>
</dbReference>
<organism evidence="1 2">
    <name type="scientific">Parathalassolituus penaei</name>
    <dbReference type="NCBI Taxonomy" id="2997323"/>
    <lineage>
        <taxon>Bacteria</taxon>
        <taxon>Pseudomonadati</taxon>
        <taxon>Pseudomonadota</taxon>
        <taxon>Gammaproteobacteria</taxon>
        <taxon>Oceanospirillales</taxon>
        <taxon>Oceanospirillaceae</taxon>
        <taxon>Parathalassolituus</taxon>
    </lineage>
</organism>